<keyword evidence="10" id="KW-1133">Transmembrane helix</keyword>
<gene>
    <name evidence="12" type="ORF">SASPL_126459</name>
</gene>
<comment type="caution">
    <text evidence="12">The sequence shown here is derived from an EMBL/GenBank/DDBJ whole genome shotgun (WGS) entry which is preliminary data.</text>
</comment>
<evidence type="ECO:0000256" key="9">
    <source>
        <dbReference type="SAM" id="MobiDB-lite"/>
    </source>
</evidence>
<dbReference type="GO" id="GO:0061630">
    <property type="term" value="F:ubiquitin protein ligase activity"/>
    <property type="evidence" value="ECO:0007669"/>
    <property type="project" value="UniProtKB-EC"/>
</dbReference>
<reference evidence="12" key="1">
    <citation type="submission" date="2018-01" db="EMBL/GenBank/DDBJ databases">
        <authorList>
            <person name="Mao J.F."/>
        </authorList>
    </citation>
    <scope>NUCLEOTIDE SEQUENCE</scope>
    <source>
        <strain evidence="12">Huo1</strain>
        <tissue evidence="12">Leaf</tissue>
    </source>
</reference>
<evidence type="ECO:0000256" key="8">
    <source>
        <dbReference type="PROSITE-ProRule" id="PRU00175"/>
    </source>
</evidence>
<dbReference type="Gene3D" id="3.30.40.10">
    <property type="entry name" value="Zinc/RING finger domain, C3HC4 (zinc finger)"/>
    <property type="match status" value="1"/>
</dbReference>
<sequence length="428" mass="47029">MPTAAAETAEQIRHRKPRNPDTDPNSSRPKTTISSILLSSSPNSDAASKKKNFSSATFRGLGCAASPQVSVPEVIRTSANWEAKKLKKKRLKTKKTANDQLPIPGNPTAINTPLQSSSSSLSLALSSSCVGAPDVWCGAGIGLSTDAASVDCVVSRRPSRGKVDGNDRINAIAPREFPVYTVLVLFAISSHMTKFVCVNCSSSNAFVIPVLYLIMLLIGYVIQWAQLSDVDCQRSYNVRRMVTPEDNPFLESDSSVGLARIRSDVTGSRPLHRHVRHGFREGLGESLTTCLRLQTVMLQNSLLMAGRPDGLDRYRDLRLDTDSMSYEELLELGDRIGYVSTGLKDDEIARCLGTAKLATSTDLSLQFASEMERKCSICQEEYEADDETGKLYCGHFYHIYCIKQWLRQKSSCPICKTLVASLTEEEAK</sequence>
<feature type="domain" description="RING-type" evidence="11">
    <location>
        <begin position="375"/>
        <end position="416"/>
    </location>
</feature>
<dbReference type="AlphaFoldDB" id="A0A8X8XFP0"/>
<dbReference type="EMBL" id="PNBA02000009">
    <property type="protein sequence ID" value="KAG6413745.1"/>
    <property type="molecule type" value="Genomic_DNA"/>
</dbReference>
<keyword evidence="13" id="KW-1185">Reference proteome</keyword>
<dbReference type="InterPro" id="IPR045191">
    <property type="entry name" value="MBR1/2-like"/>
</dbReference>
<keyword evidence="3" id="KW-0808">Transferase</keyword>
<organism evidence="12">
    <name type="scientific">Salvia splendens</name>
    <name type="common">Scarlet sage</name>
    <dbReference type="NCBI Taxonomy" id="180675"/>
    <lineage>
        <taxon>Eukaryota</taxon>
        <taxon>Viridiplantae</taxon>
        <taxon>Streptophyta</taxon>
        <taxon>Embryophyta</taxon>
        <taxon>Tracheophyta</taxon>
        <taxon>Spermatophyta</taxon>
        <taxon>Magnoliopsida</taxon>
        <taxon>eudicotyledons</taxon>
        <taxon>Gunneridae</taxon>
        <taxon>Pentapetalae</taxon>
        <taxon>asterids</taxon>
        <taxon>lamiids</taxon>
        <taxon>Lamiales</taxon>
        <taxon>Lamiaceae</taxon>
        <taxon>Nepetoideae</taxon>
        <taxon>Mentheae</taxon>
        <taxon>Salviinae</taxon>
        <taxon>Salvia</taxon>
        <taxon>Salvia subgen. Calosphace</taxon>
        <taxon>core Calosphace</taxon>
    </lineage>
</organism>
<name>A0A8X8XFP0_SALSN</name>
<dbReference type="PANTHER" id="PTHR22937:SF122">
    <property type="entry name" value="RING-TYPE E3 UBIQUITIN TRANSFERASE"/>
    <property type="match status" value="1"/>
</dbReference>
<dbReference type="Pfam" id="PF13639">
    <property type="entry name" value="zf-RING_2"/>
    <property type="match status" value="1"/>
</dbReference>
<feature type="region of interest" description="Disordered" evidence="9">
    <location>
        <begin position="1"/>
        <end position="49"/>
    </location>
</feature>
<evidence type="ECO:0000256" key="5">
    <source>
        <dbReference type="ARBA" id="ARBA00022771"/>
    </source>
</evidence>
<dbReference type="PROSITE" id="PS50089">
    <property type="entry name" value="ZF_RING_2"/>
    <property type="match status" value="1"/>
</dbReference>
<evidence type="ECO:0000256" key="3">
    <source>
        <dbReference type="ARBA" id="ARBA00022679"/>
    </source>
</evidence>
<dbReference type="Proteomes" id="UP000298416">
    <property type="component" value="Unassembled WGS sequence"/>
</dbReference>
<dbReference type="PANTHER" id="PTHR22937">
    <property type="entry name" value="E3 UBIQUITIN-PROTEIN LIGASE RNF165"/>
    <property type="match status" value="1"/>
</dbReference>
<evidence type="ECO:0000256" key="6">
    <source>
        <dbReference type="ARBA" id="ARBA00022786"/>
    </source>
</evidence>
<feature type="transmembrane region" description="Helical" evidence="10">
    <location>
        <begin position="177"/>
        <end position="198"/>
    </location>
</feature>
<feature type="compositionally biased region" description="Low complexity" evidence="9">
    <location>
        <begin position="31"/>
        <end position="41"/>
    </location>
</feature>
<keyword evidence="10" id="KW-0812">Transmembrane</keyword>
<dbReference type="GO" id="GO:0008270">
    <property type="term" value="F:zinc ion binding"/>
    <property type="evidence" value="ECO:0007669"/>
    <property type="project" value="UniProtKB-KW"/>
</dbReference>
<keyword evidence="10" id="KW-0472">Membrane</keyword>
<keyword evidence="5 8" id="KW-0863">Zinc-finger</keyword>
<evidence type="ECO:0000256" key="1">
    <source>
        <dbReference type="ARBA" id="ARBA00000900"/>
    </source>
</evidence>
<reference evidence="12" key="2">
    <citation type="submission" date="2020-08" db="EMBL/GenBank/DDBJ databases">
        <title>Plant Genome Project.</title>
        <authorList>
            <person name="Zhang R.-G."/>
        </authorList>
    </citation>
    <scope>NUCLEOTIDE SEQUENCE</scope>
    <source>
        <strain evidence="12">Huo1</strain>
        <tissue evidence="12">Leaf</tissue>
    </source>
</reference>
<keyword evidence="4" id="KW-0479">Metal-binding</keyword>
<accession>A0A8X8XFP0</accession>
<comment type="catalytic activity">
    <reaction evidence="1">
        <text>S-ubiquitinyl-[E2 ubiquitin-conjugating enzyme]-L-cysteine + [acceptor protein]-L-lysine = [E2 ubiquitin-conjugating enzyme]-L-cysteine + N(6)-ubiquitinyl-[acceptor protein]-L-lysine.</text>
        <dbReference type="EC" id="2.3.2.27"/>
    </reaction>
</comment>
<dbReference type="SMART" id="SM00184">
    <property type="entry name" value="RING"/>
    <property type="match status" value="1"/>
</dbReference>
<feature type="transmembrane region" description="Helical" evidence="10">
    <location>
        <begin position="205"/>
        <end position="225"/>
    </location>
</feature>
<dbReference type="EC" id="2.3.2.27" evidence="2"/>
<evidence type="ECO:0000256" key="2">
    <source>
        <dbReference type="ARBA" id="ARBA00012483"/>
    </source>
</evidence>
<evidence type="ECO:0000313" key="13">
    <source>
        <dbReference type="Proteomes" id="UP000298416"/>
    </source>
</evidence>
<evidence type="ECO:0000256" key="10">
    <source>
        <dbReference type="SAM" id="Phobius"/>
    </source>
</evidence>
<feature type="region of interest" description="Disordered" evidence="9">
    <location>
        <begin position="90"/>
        <end position="110"/>
    </location>
</feature>
<dbReference type="InterPro" id="IPR013083">
    <property type="entry name" value="Znf_RING/FYVE/PHD"/>
</dbReference>
<dbReference type="SUPFAM" id="SSF57850">
    <property type="entry name" value="RING/U-box"/>
    <property type="match status" value="1"/>
</dbReference>
<keyword evidence="7" id="KW-0862">Zinc</keyword>
<keyword evidence="6" id="KW-0833">Ubl conjugation pathway</keyword>
<evidence type="ECO:0000313" key="12">
    <source>
        <dbReference type="EMBL" id="KAG6413745.1"/>
    </source>
</evidence>
<proteinExistence type="predicted"/>
<evidence type="ECO:0000256" key="7">
    <source>
        <dbReference type="ARBA" id="ARBA00022833"/>
    </source>
</evidence>
<dbReference type="InterPro" id="IPR001841">
    <property type="entry name" value="Znf_RING"/>
</dbReference>
<evidence type="ECO:0000259" key="11">
    <source>
        <dbReference type="PROSITE" id="PS50089"/>
    </source>
</evidence>
<protein>
    <recommendedName>
        <fullName evidence="2">RING-type E3 ubiquitin transferase</fullName>
        <ecNumber evidence="2">2.3.2.27</ecNumber>
    </recommendedName>
</protein>
<evidence type="ECO:0000256" key="4">
    <source>
        <dbReference type="ARBA" id="ARBA00022723"/>
    </source>
</evidence>